<feature type="transmembrane region" description="Helical" evidence="1">
    <location>
        <begin position="285"/>
        <end position="309"/>
    </location>
</feature>
<dbReference type="InterPro" id="IPR002798">
    <property type="entry name" value="SpoIIM-like"/>
</dbReference>
<dbReference type="STRING" id="29540.C481_17950"/>
<name>M0AH07_NATA1</name>
<keyword evidence="3" id="KW-1185">Reference proteome</keyword>
<evidence type="ECO:0000256" key="1">
    <source>
        <dbReference type="SAM" id="Phobius"/>
    </source>
</evidence>
<protein>
    <recommendedName>
        <fullName evidence="4">Stage II sporulation protein M</fullName>
    </recommendedName>
</protein>
<evidence type="ECO:0000313" key="3">
    <source>
        <dbReference type="Proteomes" id="UP000011554"/>
    </source>
</evidence>
<dbReference type="PANTHER" id="PTHR35337">
    <property type="entry name" value="SLR1478 PROTEIN"/>
    <property type="match status" value="1"/>
</dbReference>
<dbReference type="PANTHER" id="PTHR35337:SF1">
    <property type="entry name" value="SLR1478 PROTEIN"/>
    <property type="match status" value="1"/>
</dbReference>
<evidence type="ECO:0008006" key="4">
    <source>
        <dbReference type="Google" id="ProtNLM"/>
    </source>
</evidence>
<feature type="transmembrane region" description="Helical" evidence="1">
    <location>
        <begin position="198"/>
        <end position="223"/>
    </location>
</feature>
<dbReference type="EMBL" id="AOIO01000040">
    <property type="protein sequence ID" value="ELY97844.1"/>
    <property type="molecule type" value="Genomic_DNA"/>
</dbReference>
<dbReference type="AlphaFoldDB" id="M0AH07"/>
<feature type="transmembrane region" description="Helical" evidence="1">
    <location>
        <begin position="93"/>
        <end position="113"/>
    </location>
</feature>
<keyword evidence="1" id="KW-0812">Transmembrane</keyword>
<feature type="transmembrane region" description="Helical" evidence="1">
    <location>
        <begin position="243"/>
        <end position="265"/>
    </location>
</feature>
<sequence length="332" mass="34568">MFLLVFDRTRRRLAGNHHRNQRSAPLVTAPAVGRPDTVGGFIPDFRDGTAMTDGPTASPTAQRNWTALVLGLALASFLSAAITAGTQHDNSPVIGATALGFGFAALAVVSRTAVPGLFDALSAAWDEHRRATWAATGLFAFGVLLGVGLLLAGVNLLDLLAELLQEGLAPESGPGNGQGQLELDLTASFFIQNNSVPFLLAIGGALSLGLLTAFIMVVNGIIVGNVGAAVGELVGIEFIVAGLVPHGIFELPALFIAAGVGFRLVTRFGERVLGSREAFLTRPYLARTAALVGFAWLLLVLAAVVEAYVTPALLEMLFAEQVQQPGPVPTTP</sequence>
<organism evidence="2 3">
    <name type="scientific">Natrialba asiatica (strain ATCC 700177 / DSM 12278 / JCM 9576 / FERM P-10747 / NBRC 102637 / 172P1)</name>
    <dbReference type="NCBI Taxonomy" id="29540"/>
    <lineage>
        <taxon>Archaea</taxon>
        <taxon>Methanobacteriati</taxon>
        <taxon>Methanobacteriota</taxon>
        <taxon>Stenosarchaea group</taxon>
        <taxon>Halobacteria</taxon>
        <taxon>Halobacteriales</taxon>
        <taxon>Natrialbaceae</taxon>
        <taxon>Natrialba</taxon>
    </lineage>
</organism>
<keyword evidence="1" id="KW-0472">Membrane</keyword>
<evidence type="ECO:0000313" key="2">
    <source>
        <dbReference type="EMBL" id="ELY97844.1"/>
    </source>
</evidence>
<reference evidence="2 3" key="1">
    <citation type="journal article" date="2014" name="PLoS Genet.">
        <title>Phylogenetically driven sequencing of extremely halophilic archaea reveals strategies for static and dynamic osmo-response.</title>
        <authorList>
            <person name="Becker E.A."/>
            <person name="Seitzer P.M."/>
            <person name="Tritt A."/>
            <person name="Larsen D."/>
            <person name="Krusor M."/>
            <person name="Yao A.I."/>
            <person name="Wu D."/>
            <person name="Madern D."/>
            <person name="Eisen J.A."/>
            <person name="Darling A.E."/>
            <person name="Facciotti M.T."/>
        </authorList>
    </citation>
    <scope>NUCLEOTIDE SEQUENCE [LARGE SCALE GENOMIC DNA]</scope>
    <source>
        <strain evidence="2 3">DSM 12278</strain>
    </source>
</reference>
<proteinExistence type="predicted"/>
<comment type="caution">
    <text evidence="2">The sequence shown here is derived from an EMBL/GenBank/DDBJ whole genome shotgun (WGS) entry which is preliminary data.</text>
</comment>
<accession>M0AH07</accession>
<gene>
    <name evidence="2" type="ORF">C481_17950</name>
</gene>
<dbReference type="eggNOG" id="arCOG01994">
    <property type="taxonomic scope" value="Archaea"/>
</dbReference>
<dbReference type="PATRIC" id="fig|29540.5.peg.3656"/>
<dbReference type="Proteomes" id="UP000011554">
    <property type="component" value="Unassembled WGS sequence"/>
</dbReference>
<feature type="transmembrane region" description="Helical" evidence="1">
    <location>
        <begin position="133"/>
        <end position="157"/>
    </location>
</feature>
<dbReference type="Pfam" id="PF01944">
    <property type="entry name" value="SpoIIM"/>
    <property type="match status" value="1"/>
</dbReference>
<dbReference type="OrthoDB" id="86288at2157"/>
<feature type="transmembrane region" description="Helical" evidence="1">
    <location>
        <begin position="65"/>
        <end position="86"/>
    </location>
</feature>
<keyword evidence="1" id="KW-1133">Transmembrane helix</keyword>